<feature type="domain" description="CUE" evidence="3">
    <location>
        <begin position="83"/>
        <end position="126"/>
    </location>
</feature>
<dbReference type="PROSITE" id="PS51140">
    <property type="entry name" value="CUE"/>
    <property type="match status" value="1"/>
</dbReference>
<evidence type="ECO:0000313" key="5">
    <source>
        <dbReference type="Proteomes" id="UP000026961"/>
    </source>
</evidence>
<dbReference type="InterPro" id="IPR003892">
    <property type="entry name" value="CUE"/>
</dbReference>
<dbReference type="EnsemblPlants" id="OGLUM06G28190.1">
    <property type="protein sequence ID" value="OGLUM06G28190.1"/>
    <property type="gene ID" value="OGLUM06G28190"/>
</dbReference>
<organism evidence="4">
    <name type="scientific">Oryza glumipatula</name>
    <dbReference type="NCBI Taxonomy" id="40148"/>
    <lineage>
        <taxon>Eukaryota</taxon>
        <taxon>Viridiplantae</taxon>
        <taxon>Streptophyta</taxon>
        <taxon>Embryophyta</taxon>
        <taxon>Tracheophyta</taxon>
        <taxon>Spermatophyta</taxon>
        <taxon>Magnoliopsida</taxon>
        <taxon>Liliopsida</taxon>
        <taxon>Poales</taxon>
        <taxon>Poaceae</taxon>
        <taxon>BOP clade</taxon>
        <taxon>Oryzoideae</taxon>
        <taxon>Oryzeae</taxon>
        <taxon>Oryzinae</taxon>
        <taxon>Oryza</taxon>
    </lineage>
</organism>
<dbReference type="HOGENOM" id="CLU_101943_0_0_1"/>
<dbReference type="eggNOG" id="ENOG502R6Y0">
    <property type="taxonomic scope" value="Eukaryota"/>
</dbReference>
<accession>A0A0E0AE36</accession>
<feature type="compositionally biased region" description="Basic residues" evidence="1">
    <location>
        <begin position="30"/>
        <end position="44"/>
    </location>
</feature>
<dbReference type="AlphaFoldDB" id="A0A0E0AE36"/>
<protein>
    <recommendedName>
        <fullName evidence="3">CUE domain-containing protein</fullName>
    </recommendedName>
</protein>
<dbReference type="Gramene" id="OGLUM06G28190.1">
    <property type="protein sequence ID" value="OGLUM06G28190.1"/>
    <property type="gene ID" value="OGLUM06G28190"/>
</dbReference>
<reference evidence="4" key="2">
    <citation type="submission" date="2018-05" db="EMBL/GenBank/DDBJ databases">
        <title>OgluRS3 (Oryza glumaepatula Reference Sequence Version 3).</title>
        <authorList>
            <person name="Zhang J."/>
            <person name="Kudrna D."/>
            <person name="Lee S."/>
            <person name="Talag J."/>
            <person name="Welchert J."/>
            <person name="Wing R.A."/>
        </authorList>
    </citation>
    <scope>NUCLEOTIDE SEQUENCE [LARGE SCALE GENOMIC DNA]</scope>
</reference>
<name>A0A0E0AE36_9ORYZ</name>
<proteinExistence type="predicted"/>
<evidence type="ECO:0000256" key="1">
    <source>
        <dbReference type="SAM" id="MobiDB-lite"/>
    </source>
</evidence>
<feature type="region of interest" description="Disordered" evidence="1">
    <location>
        <begin position="25"/>
        <end position="44"/>
    </location>
</feature>
<sequence>MLPFVVTSLPIVSLLTLSHLFPVPTSPEHHRGHGARREHPPRRRRRLTNFLLAASQSSRESSSMNDPSARACHPSMCEENDMDPLALTKSVLLMFPNISEEFIDELFQANEFDICLTVDMLHELNSQNMLHGDAIMGFPTFPDVKKFHGNLGLPDGDLSESNSSLDQSLQKGMSLTTSGAKSASAMIPDNISLHDKLGVQKDDKPAIASTTN</sequence>
<evidence type="ECO:0000256" key="2">
    <source>
        <dbReference type="SAM" id="SignalP"/>
    </source>
</evidence>
<keyword evidence="2" id="KW-0732">Signal</keyword>
<feature type="chain" id="PRO_5002353512" description="CUE domain-containing protein" evidence="2">
    <location>
        <begin position="21"/>
        <end position="212"/>
    </location>
</feature>
<evidence type="ECO:0000259" key="3">
    <source>
        <dbReference type="PROSITE" id="PS51140"/>
    </source>
</evidence>
<keyword evidence="5" id="KW-1185">Reference proteome</keyword>
<feature type="signal peptide" evidence="2">
    <location>
        <begin position="1"/>
        <end position="20"/>
    </location>
</feature>
<dbReference type="Proteomes" id="UP000026961">
    <property type="component" value="Chromosome 6"/>
</dbReference>
<dbReference type="GO" id="GO:0043130">
    <property type="term" value="F:ubiquitin binding"/>
    <property type="evidence" value="ECO:0007669"/>
    <property type="project" value="InterPro"/>
</dbReference>
<evidence type="ECO:0000313" key="4">
    <source>
        <dbReference type="EnsemblPlants" id="OGLUM06G28190.1"/>
    </source>
</evidence>
<reference evidence="4" key="1">
    <citation type="submission" date="2015-04" db="UniProtKB">
        <authorList>
            <consortium name="EnsemblPlants"/>
        </authorList>
    </citation>
    <scope>IDENTIFICATION</scope>
</reference>